<evidence type="ECO:0000313" key="3">
    <source>
        <dbReference type="EMBL" id="KAH3860595.1"/>
    </source>
</evidence>
<dbReference type="Proteomes" id="UP000828390">
    <property type="component" value="Unassembled WGS sequence"/>
</dbReference>
<protein>
    <submittedName>
        <fullName evidence="3">Uncharacterized protein</fullName>
    </submittedName>
</protein>
<comment type="caution">
    <text evidence="3">The sequence shown here is derived from an EMBL/GenBank/DDBJ whole genome shotgun (WGS) entry which is preliminary data.</text>
</comment>
<reference evidence="3" key="1">
    <citation type="journal article" date="2019" name="bioRxiv">
        <title>The Genome of the Zebra Mussel, Dreissena polymorpha: A Resource for Invasive Species Research.</title>
        <authorList>
            <person name="McCartney M.A."/>
            <person name="Auch B."/>
            <person name="Kono T."/>
            <person name="Mallez S."/>
            <person name="Zhang Y."/>
            <person name="Obille A."/>
            <person name="Becker A."/>
            <person name="Abrahante J.E."/>
            <person name="Garbe J."/>
            <person name="Badalamenti J.P."/>
            <person name="Herman A."/>
            <person name="Mangelson H."/>
            <person name="Liachko I."/>
            <person name="Sullivan S."/>
            <person name="Sone E.D."/>
            <person name="Koren S."/>
            <person name="Silverstein K.A.T."/>
            <person name="Beckman K.B."/>
            <person name="Gohl D.M."/>
        </authorList>
    </citation>
    <scope>NUCLEOTIDE SEQUENCE</scope>
    <source>
        <strain evidence="3">Duluth1</strain>
        <tissue evidence="3">Whole animal</tissue>
    </source>
</reference>
<proteinExistence type="predicted"/>
<evidence type="ECO:0000256" key="1">
    <source>
        <dbReference type="SAM" id="MobiDB-lite"/>
    </source>
</evidence>
<keyword evidence="4" id="KW-1185">Reference proteome</keyword>
<accession>A0A9D4RBU5</accession>
<feature type="compositionally biased region" description="Basic and acidic residues" evidence="1">
    <location>
        <begin position="18"/>
        <end position="29"/>
    </location>
</feature>
<feature type="region of interest" description="Disordered" evidence="1">
    <location>
        <begin position="1"/>
        <end position="29"/>
    </location>
</feature>
<organism evidence="3 4">
    <name type="scientific">Dreissena polymorpha</name>
    <name type="common">Zebra mussel</name>
    <name type="synonym">Mytilus polymorpha</name>
    <dbReference type="NCBI Taxonomy" id="45954"/>
    <lineage>
        <taxon>Eukaryota</taxon>
        <taxon>Metazoa</taxon>
        <taxon>Spiralia</taxon>
        <taxon>Lophotrochozoa</taxon>
        <taxon>Mollusca</taxon>
        <taxon>Bivalvia</taxon>
        <taxon>Autobranchia</taxon>
        <taxon>Heteroconchia</taxon>
        <taxon>Euheterodonta</taxon>
        <taxon>Imparidentia</taxon>
        <taxon>Neoheterodontei</taxon>
        <taxon>Myida</taxon>
        <taxon>Dreissenoidea</taxon>
        <taxon>Dreissenidae</taxon>
        <taxon>Dreissena</taxon>
    </lineage>
</organism>
<gene>
    <name evidence="2" type="ORF">DPMN_023450</name>
    <name evidence="3" type="ORF">DPMN_023504</name>
</gene>
<dbReference type="AlphaFoldDB" id="A0A9D4RBU5"/>
<reference evidence="3" key="2">
    <citation type="submission" date="2020-11" db="EMBL/GenBank/DDBJ databases">
        <authorList>
            <person name="McCartney M.A."/>
            <person name="Auch B."/>
            <person name="Kono T."/>
            <person name="Mallez S."/>
            <person name="Becker A."/>
            <person name="Gohl D.M."/>
            <person name="Silverstein K.A.T."/>
            <person name="Koren S."/>
            <person name="Bechman K.B."/>
            <person name="Herman A."/>
            <person name="Abrahante J.E."/>
            <person name="Garbe J."/>
        </authorList>
    </citation>
    <scope>NUCLEOTIDE SEQUENCE</scope>
    <source>
        <strain evidence="3">Duluth1</strain>
        <tissue evidence="3">Whole animal</tissue>
    </source>
</reference>
<evidence type="ECO:0000313" key="2">
    <source>
        <dbReference type="EMBL" id="KAH3860549.1"/>
    </source>
</evidence>
<evidence type="ECO:0000313" key="4">
    <source>
        <dbReference type="Proteomes" id="UP000828390"/>
    </source>
</evidence>
<sequence length="72" mass="8194">MSANGPDLTELYCLPSSERQRGSREDRKRAEERMQLMRGLVEAIKQSATQAPTKNRNNKTLSVIENVFNNTI</sequence>
<dbReference type="EMBL" id="JAIWYP010000002">
    <property type="protein sequence ID" value="KAH3860595.1"/>
    <property type="molecule type" value="Genomic_DNA"/>
</dbReference>
<name>A0A9D4RBU5_DREPO</name>
<dbReference type="EMBL" id="JAIWYP010000002">
    <property type="protein sequence ID" value="KAH3860549.1"/>
    <property type="molecule type" value="Genomic_DNA"/>
</dbReference>